<accession>A0A834ZCH9</accession>
<dbReference type="InterPro" id="IPR009646">
    <property type="entry name" value="Root_cap"/>
</dbReference>
<dbReference type="OrthoDB" id="2012132at2759"/>
<dbReference type="Proteomes" id="UP000655225">
    <property type="component" value="Unassembled WGS sequence"/>
</dbReference>
<name>A0A834ZCH9_TETSI</name>
<evidence type="ECO:0008006" key="3">
    <source>
        <dbReference type="Google" id="ProtNLM"/>
    </source>
</evidence>
<dbReference type="OMA" id="ITDENCF"/>
<comment type="caution">
    <text evidence="1">The sequence shown here is derived from an EMBL/GenBank/DDBJ whole genome shotgun (WGS) entry which is preliminary data.</text>
</comment>
<evidence type="ECO:0000313" key="1">
    <source>
        <dbReference type="EMBL" id="KAF8403245.1"/>
    </source>
</evidence>
<organism evidence="1 2">
    <name type="scientific">Tetracentron sinense</name>
    <name type="common">Spur-leaf</name>
    <dbReference type="NCBI Taxonomy" id="13715"/>
    <lineage>
        <taxon>Eukaryota</taxon>
        <taxon>Viridiplantae</taxon>
        <taxon>Streptophyta</taxon>
        <taxon>Embryophyta</taxon>
        <taxon>Tracheophyta</taxon>
        <taxon>Spermatophyta</taxon>
        <taxon>Magnoliopsida</taxon>
        <taxon>Trochodendrales</taxon>
        <taxon>Trochodendraceae</taxon>
        <taxon>Tetracentron</taxon>
    </lineage>
</organism>
<sequence>MNLYKGIGVCKEPYRIKLVQSLTITKDGCEYSAREEVFGGDVGPMPSLNHVALRFSGGGRPDPTATSEMQVPSVSKLLLGCNLPGAVCQDPRFVGGDGLTFYFHGRKDEDFCLVSDKNLHINGHFIGKRNTNMKRDFTWVQSIGILFDSHRLLVAAKKTSIWDSKVDRLDLSFDGNPISLPTNEGTKWQSSTAPHVSVTRTQDTNGVTVEAAGNFKVTAMVVPITAEESRVHSYNITDENCFAHLELGFKFYKLTDEVEGVLGQTYRTNYVSKAKMGAPMPVLGGHHKFSTSHIFATDCAVSRFGKSGTVAENSGAEYASLQCNSGMEGQGVVCKR</sequence>
<keyword evidence="2" id="KW-1185">Reference proteome</keyword>
<reference evidence="1 2" key="1">
    <citation type="submission" date="2020-04" db="EMBL/GenBank/DDBJ databases">
        <title>Plant Genome Project.</title>
        <authorList>
            <person name="Zhang R.-G."/>
        </authorList>
    </citation>
    <scope>NUCLEOTIDE SEQUENCE [LARGE SCALE GENOMIC DNA]</scope>
    <source>
        <strain evidence="1">YNK0</strain>
        <tissue evidence="1">Leaf</tissue>
    </source>
</reference>
<protein>
    <recommendedName>
        <fullName evidence="3">Root cap</fullName>
    </recommendedName>
</protein>
<dbReference type="Pfam" id="PF06830">
    <property type="entry name" value="Root_cap"/>
    <property type="match status" value="1"/>
</dbReference>
<dbReference type="EMBL" id="JABCRI010000007">
    <property type="protein sequence ID" value="KAF8403245.1"/>
    <property type="molecule type" value="Genomic_DNA"/>
</dbReference>
<dbReference type="PANTHER" id="PTHR31656">
    <property type="entry name" value="ROOT CAP DOMAIN-CONTAINING PROTEIN"/>
    <property type="match status" value="1"/>
</dbReference>
<proteinExistence type="predicted"/>
<gene>
    <name evidence="1" type="ORF">HHK36_011346</name>
</gene>
<evidence type="ECO:0000313" key="2">
    <source>
        <dbReference type="Proteomes" id="UP000655225"/>
    </source>
</evidence>
<dbReference type="AlphaFoldDB" id="A0A834ZCH9"/>